<dbReference type="AlphaFoldDB" id="A0A0A8Z154"/>
<sequence>MSRATVLVVIYILACHEYRIKRLINMLHLKFFLMFHPISHFPSSSFKGAC</sequence>
<name>A0A0A8Z154_ARUDO</name>
<reference evidence="1" key="2">
    <citation type="journal article" date="2015" name="Data Brief">
        <title>Shoot transcriptome of the giant reed, Arundo donax.</title>
        <authorList>
            <person name="Barrero R.A."/>
            <person name="Guerrero F.D."/>
            <person name="Moolhuijzen P."/>
            <person name="Goolsby J.A."/>
            <person name="Tidwell J."/>
            <person name="Bellgard S.E."/>
            <person name="Bellgard M.I."/>
        </authorList>
    </citation>
    <scope>NUCLEOTIDE SEQUENCE</scope>
    <source>
        <tissue evidence="1">Shoot tissue taken approximately 20 cm above the soil surface</tissue>
    </source>
</reference>
<reference evidence="1" key="1">
    <citation type="submission" date="2014-09" db="EMBL/GenBank/DDBJ databases">
        <authorList>
            <person name="Magalhaes I.L.F."/>
            <person name="Oliveira U."/>
            <person name="Santos F.R."/>
            <person name="Vidigal T.H.D.A."/>
            <person name="Brescovit A.D."/>
            <person name="Santos A.J."/>
        </authorList>
    </citation>
    <scope>NUCLEOTIDE SEQUENCE</scope>
    <source>
        <tissue evidence="1">Shoot tissue taken approximately 20 cm above the soil surface</tissue>
    </source>
</reference>
<organism evidence="1">
    <name type="scientific">Arundo donax</name>
    <name type="common">Giant reed</name>
    <name type="synonym">Donax arundinaceus</name>
    <dbReference type="NCBI Taxonomy" id="35708"/>
    <lineage>
        <taxon>Eukaryota</taxon>
        <taxon>Viridiplantae</taxon>
        <taxon>Streptophyta</taxon>
        <taxon>Embryophyta</taxon>
        <taxon>Tracheophyta</taxon>
        <taxon>Spermatophyta</taxon>
        <taxon>Magnoliopsida</taxon>
        <taxon>Liliopsida</taxon>
        <taxon>Poales</taxon>
        <taxon>Poaceae</taxon>
        <taxon>PACMAD clade</taxon>
        <taxon>Arundinoideae</taxon>
        <taxon>Arundineae</taxon>
        <taxon>Arundo</taxon>
    </lineage>
</organism>
<accession>A0A0A8Z154</accession>
<protein>
    <submittedName>
        <fullName evidence="1">Uncharacterized protein</fullName>
    </submittedName>
</protein>
<evidence type="ECO:0000313" key="1">
    <source>
        <dbReference type="EMBL" id="JAD31433.1"/>
    </source>
</evidence>
<dbReference type="EMBL" id="GBRH01266462">
    <property type="protein sequence ID" value="JAD31433.1"/>
    <property type="molecule type" value="Transcribed_RNA"/>
</dbReference>
<proteinExistence type="predicted"/>